<reference evidence="3" key="1">
    <citation type="submission" date="2017-02" db="EMBL/GenBank/DDBJ databases">
        <authorList>
            <person name="Varghese N."/>
            <person name="Submissions S."/>
        </authorList>
    </citation>
    <scope>NUCLEOTIDE SEQUENCE [LARGE SCALE GENOMIC DNA]</scope>
    <source>
        <strain evidence="3">DSM 24091</strain>
    </source>
</reference>
<evidence type="ECO:0000313" key="3">
    <source>
        <dbReference type="Proteomes" id="UP000190150"/>
    </source>
</evidence>
<dbReference type="PROSITE" id="PS50213">
    <property type="entry name" value="FAS1"/>
    <property type="match status" value="1"/>
</dbReference>
<dbReference type="STRING" id="1513896.SAMN05660841_04062"/>
<dbReference type="RefSeq" id="WP_079645700.1">
    <property type="nucleotide sequence ID" value="NZ_FUZF01000025.1"/>
</dbReference>
<organism evidence="2 3">
    <name type="scientific">Sphingobacterium nematocida</name>
    <dbReference type="NCBI Taxonomy" id="1513896"/>
    <lineage>
        <taxon>Bacteria</taxon>
        <taxon>Pseudomonadati</taxon>
        <taxon>Bacteroidota</taxon>
        <taxon>Sphingobacteriia</taxon>
        <taxon>Sphingobacteriales</taxon>
        <taxon>Sphingobacteriaceae</taxon>
        <taxon>Sphingobacterium</taxon>
    </lineage>
</organism>
<feature type="domain" description="FAS1" evidence="1">
    <location>
        <begin position="39"/>
        <end position="214"/>
    </location>
</feature>
<dbReference type="AlphaFoldDB" id="A0A1T5GH03"/>
<keyword evidence="3" id="KW-1185">Reference proteome</keyword>
<dbReference type="SUPFAM" id="SSF82153">
    <property type="entry name" value="FAS1 domain"/>
    <property type="match status" value="1"/>
</dbReference>
<dbReference type="InterPro" id="IPR036378">
    <property type="entry name" value="FAS1_dom_sf"/>
</dbReference>
<dbReference type="InterPro" id="IPR000782">
    <property type="entry name" value="FAS1_domain"/>
</dbReference>
<sequence length="235" mass="26867">MAKFNIKHIFFTVMISLMAFASCKKEYYEDGGVHNPKYEGTILQFLKSRPELFDSLVKVIDLAGYSELLNDPNENLTFFAPANESINNSMELLNLQLYARAQDTVLDLKQVSPEVWKKFLSRYIFKNRYLLKDYPQIDTNDMFTYPGQIYLSIGGEPTTIGTFYNDVSSKNNAGVEQIIKYAGYRQVLIDFREPVATSDIQPNNGVVHVLRYRTHSFGFSAFDFTSAAMSKGITY</sequence>
<protein>
    <submittedName>
        <fullName evidence="2">Fasciclin domain-containing protein</fullName>
    </submittedName>
</protein>
<dbReference type="Gene3D" id="2.30.180.10">
    <property type="entry name" value="FAS1 domain"/>
    <property type="match status" value="1"/>
</dbReference>
<gene>
    <name evidence="2" type="ORF">SAMN05660841_04062</name>
</gene>
<dbReference type="Proteomes" id="UP000190150">
    <property type="component" value="Unassembled WGS sequence"/>
</dbReference>
<evidence type="ECO:0000313" key="2">
    <source>
        <dbReference type="EMBL" id="SKC07681.1"/>
    </source>
</evidence>
<accession>A0A1T5GH03</accession>
<dbReference type="OrthoDB" id="1097608at2"/>
<dbReference type="Pfam" id="PF02469">
    <property type="entry name" value="Fasciclin"/>
    <property type="match status" value="1"/>
</dbReference>
<evidence type="ECO:0000259" key="1">
    <source>
        <dbReference type="PROSITE" id="PS50213"/>
    </source>
</evidence>
<proteinExistence type="predicted"/>
<dbReference type="EMBL" id="FUZF01000025">
    <property type="protein sequence ID" value="SKC07681.1"/>
    <property type="molecule type" value="Genomic_DNA"/>
</dbReference>
<name>A0A1T5GH03_9SPHI</name>
<dbReference type="PROSITE" id="PS51257">
    <property type="entry name" value="PROKAR_LIPOPROTEIN"/>
    <property type="match status" value="1"/>
</dbReference>